<evidence type="ECO:0000259" key="1">
    <source>
        <dbReference type="PROSITE" id="PS50995"/>
    </source>
</evidence>
<evidence type="ECO:0000313" key="2">
    <source>
        <dbReference type="EMBL" id="BBK24096.1"/>
    </source>
</evidence>
<dbReference type="EMBL" id="AP019697">
    <property type="protein sequence ID" value="BBK24096.1"/>
    <property type="molecule type" value="Genomic_DNA"/>
</dbReference>
<dbReference type="RefSeq" id="WP_143332103.1">
    <property type="nucleotide sequence ID" value="NZ_AP019697.1"/>
</dbReference>
<dbReference type="InterPro" id="IPR039422">
    <property type="entry name" value="MarR/SlyA-like"/>
</dbReference>
<dbReference type="SUPFAM" id="SSF46785">
    <property type="entry name" value="Winged helix' DNA-binding domain"/>
    <property type="match status" value="1"/>
</dbReference>
<dbReference type="InterPro" id="IPR036388">
    <property type="entry name" value="WH-like_DNA-bd_sf"/>
</dbReference>
<dbReference type="PANTHER" id="PTHR33164">
    <property type="entry name" value="TRANSCRIPTIONAL REGULATOR, MARR FAMILY"/>
    <property type="match status" value="1"/>
</dbReference>
<dbReference type="Proteomes" id="UP000320585">
    <property type="component" value="Chromosome"/>
</dbReference>
<feature type="domain" description="HTH marR-type" evidence="1">
    <location>
        <begin position="4"/>
        <end position="136"/>
    </location>
</feature>
<dbReference type="GeneID" id="92715251"/>
<name>A0A8D5A0H5_9FIRM</name>
<dbReference type="PROSITE" id="PS50995">
    <property type="entry name" value="HTH_MARR_2"/>
    <property type="match status" value="1"/>
</dbReference>
<dbReference type="Pfam" id="PF01047">
    <property type="entry name" value="MarR"/>
    <property type="match status" value="1"/>
</dbReference>
<sequence length="138" mass="16033">MKLDETPGYALCRIARKVHYQIDLIFKEEGMTVEQWVALKTIFENQPLIQKELGRLIEKTPNTVKSLAERLEKKNFIKRTPDPSDHRNLILTVTEKGQKFTEEYSALDEKANDALTSSLTKEEMEELARLLDKIEKNL</sequence>
<dbReference type="PANTHER" id="PTHR33164:SF43">
    <property type="entry name" value="HTH-TYPE TRANSCRIPTIONAL REPRESSOR YETL"/>
    <property type="match status" value="1"/>
</dbReference>
<dbReference type="OrthoDB" id="9799663at2"/>
<organism evidence="2 3">
    <name type="scientific">Dialister hominis</name>
    <dbReference type="NCBI Taxonomy" id="2582419"/>
    <lineage>
        <taxon>Bacteria</taxon>
        <taxon>Bacillati</taxon>
        <taxon>Bacillota</taxon>
        <taxon>Negativicutes</taxon>
        <taxon>Veillonellales</taxon>
        <taxon>Veillonellaceae</taxon>
        <taxon>Dialister</taxon>
    </lineage>
</organism>
<reference evidence="3" key="1">
    <citation type="submission" date="2019-05" db="EMBL/GenBank/DDBJ databases">
        <title>Complete genome sequencing of Dialister sp. strain 5BBH33.</title>
        <authorList>
            <person name="Sakamoto M."/>
            <person name="Murakami T."/>
            <person name="Mori H."/>
        </authorList>
    </citation>
    <scope>NUCLEOTIDE SEQUENCE [LARGE SCALE GENOMIC DNA]</scope>
    <source>
        <strain evidence="3">5BBH33</strain>
    </source>
</reference>
<dbReference type="GO" id="GO:0003700">
    <property type="term" value="F:DNA-binding transcription factor activity"/>
    <property type="evidence" value="ECO:0007669"/>
    <property type="project" value="InterPro"/>
</dbReference>
<keyword evidence="3" id="KW-1185">Reference proteome</keyword>
<dbReference type="PRINTS" id="PR00598">
    <property type="entry name" value="HTHMARR"/>
</dbReference>
<accession>A0A8D5A0H5</accession>
<dbReference type="SMART" id="SM00347">
    <property type="entry name" value="HTH_MARR"/>
    <property type="match status" value="1"/>
</dbReference>
<evidence type="ECO:0000313" key="3">
    <source>
        <dbReference type="Proteomes" id="UP000320585"/>
    </source>
</evidence>
<proteinExistence type="predicted"/>
<dbReference type="InterPro" id="IPR000835">
    <property type="entry name" value="HTH_MarR-typ"/>
</dbReference>
<dbReference type="GO" id="GO:0006950">
    <property type="term" value="P:response to stress"/>
    <property type="evidence" value="ECO:0007669"/>
    <property type="project" value="TreeGrafter"/>
</dbReference>
<dbReference type="AlphaFoldDB" id="A0A8D5A0H5"/>
<dbReference type="InterPro" id="IPR036390">
    <property type="entry name" value="WH_DNA-bd_sf"/>
</dbReference>
<dbReference type="Gene3D" id="1.10.10.10">
    <property type="entry name" value="Winged helix-like DNA-binding domain superfamily/Winged helix DNA-binding domain"/>
    <property type="match status" value="1"/>
</dbReference>
<dbReference type="KEGG" id="dho:Dia5BBH33_00310"/>
<gene>
    <name evidence="2" type="ORF">Dia5BBH33_00310</name>
</gene>
<protein>
    <submittedName>
        <fullName evidence="2">MarR family transcriptional regulator</fullName>
    </submittedName>
</protein>